<reference evidence="6" key="1">
    <citation type="journal article" date="2016" name="Proc. Natl. Acad. Sci. U.S.A.">
        <title>Comparative genomics of biotechnologically important yeasts.</title>
        <authorList>
            <person name="Riley R."/>
            <person name="Haridas S."/>
            <person name="Wolfe K.H."/>
            <person name="Lopes M.R."/>
            <person name="Hittinger C.T."/>
            <person name="Goeker M."/>
            <person name="Salamov A.A."/>
            <person name="Wisecaver J.H."/>
            <person name="Long T.M."/>
            <person name="Calvey C.H."/>
            <person name="Aerts A.L."/>
            <person name="Barry K.W."/>
            <person name="Choi C."/>
            <person name="Clum A."/>
            <person name="Coughlan A.Y."/>
            <person name="Deshpande S."/>
            <person name="Douglass A.P."/>
            <person name="Hanson S.J."/>
            <person name="Klenk H.-P."/>
            <person name="LaButti K.M."/>
            <person name="Lapidus A."/>
            <person name="Lindquist E.A."/>
            <person name="Lipzen A.M."/>
            <person name="Meier-Kolthoff J.P."/>
            <person name="Ohm R.A."/>
            <person name="Otillar R.P."/>
            <person name="Pangilinan J.L."/>
            <person name="Peng Y."/>
            <person name="Rokas A."/>
            <person name="Rosa C.A."/>
            <person name="Scheuner C."/>
            <person name="Sibirny A.A."/>
            <person name="Slot J.C."/>
            <person name="Stielow J.B."/>
            <person name="Sun H."/>
            <person name="Kurtzman C.P."/>
            <person name="Blackwell M."/>
            <person name="Grigoriev I.V."/>
            <person name="Jeffries T.W."/>
        </authorList>
    </citation>
    <scope>NUCLEOTIDE SEQUENCE [LARGE SCALE GENOMIC DNA]</scope>
    <source>
        <strain evidence="6">NRRL Y-1626</strain>
    </source>
</reference>
<dbReference type="SUPFAM" id="SSF46565">
    <property type="entry name" value="Chaperone J-domain"/>
    <property type="match status" value="1"/>
</dbReference>
<dbReference type="CDD" id="cd06257">
    <property type="entry name" value="DnaJ"/>
    <property type="match status" value="1"/>
</dbReference>
<evidence type="ECO:0000313" key="6">
    <source>
        <dbReference type="Proteomes" id="UP000092321"/>
    </source>
</evidence>
<keyword evidence="6" id="KW-1185">Reference proteome</keyword>
<proteinExistence type="predicted"/>
<dbReference type="GO" id="GO:0034975">
    <property type="term" value="P:protein folding in endoplasmic reticulum"/>
    <property type="evidence" value="ECO:0007669"/>
    <property type="project" value="TreeGrafter"/>
</dbReference>
<name>A0A1B7T9B8_9ASCO</name>
<dbReference type="Proteomes" id="UP000092321">
    <property type="component" value="Unassembled WGS sequence"/>
</dbReference>
<dbReference type="PANTHER" id="PTHR44140:SF2">
    <property type="entry name" value="LD25575P"/>
    <property type="match status" value="1"/>
</dbReference>
<organism evidence="5 6">
    <name type="scientific">Hanseniaspora valbyensis NRRL Y-1626</name>
    <dbReference type="NCBI Taxonomy" id="766949"/>
    <lineage>
        <taxon>Eukaryota</taxon>
        <taxon>Fungi</taxon>
        <taxon>Dikarya</taxon>
        <taxon>Ascomycota</taxon>
        <taxon>Saccharomycotina</taxon>
        <taxon>Saccharomycetes</taxon>
        <taxon>Saccharomycodales</taxon>
        <taxon>Saccharomycodaceae</taxon>
        <taxon>Hanseniaspora</taxon>
    </lineage>
</organism>
<dbReference type="InterPro" id="IPR036869">
    <property type="entry name" value="J_dom_sf"/>
</dbReference>
<dbReference type="PANTHER" id="PTHR44140">
    <property type="entry name" value="LD25575P"/>
    <property type="match status" value="1"/>
</dbReference>
<dbReference type="EMBL" id="LXPE01000150">
    <property type="protein sequence ID" value="OBA25308.1"/>
    <property type="molecule type" value="Genomic_DNA"/>
</dbReference>
<keyword evidence="3" id="KW-0256">Endoplasmic reticulum</keyword>
<comment type="caution">
    <text evidence="5">The sequence shown here is derived from an EMBL/GenBank/DDBJ whole genome shotgun (WGS) entry which is preliminary data.</text>
</comment>
<evidence type="ECO:0000256" key="1">
    <source>
        <dbReference type="ARBA" id="ARBA00004240"/>
    </source>
</evidence>
<feature type="domain" description="J" evidence="4">
    <location>
        <begin position="4"/>
        <end position="74"/>
    </location>
</feature>
<comment type="subcellular location">
    <subcellularLocation>
        <location evidence="1">Endoplasmic reticulum</location>
    </subcellularLocation>
</comment>
<keyword evidence="5" id="KW-0346">Stress response</keyword>
<dbReference type="InterPro" id="IPR001623">
    <property type="entry name" value="DnaJ_domain"/>
</dbReference>
<dbReference type="OrthoDB" id="1726119at2759"/>
<evidence type="ECO:0000256" key="2">
    <source>
        <dbReference type="ARBA" id="ARBA00022729"/>
    </source>
</evidence>
<sequence length="78" mass="9602">KDKDYYKILEVDPNSNNKEIRKSYLNKIKQYHPDKQGTLSEKEEKKMETLVHNINEAYEVLYDDEKRNEYDLYRKGKW</sequence>
<evidence type="ECO:0000313" key="5">
    <source>
        <dbReference type="EMBL" id="OBA25308.1"/>
    </source>
</evidence>
<dbReference type="InterPro" id="IPR051727">
    <property type="entry name" value="DnaJ_C3_Co-chaperones"/>
</dbReference>
<dbReference type="Gene3D" id="1.10.287.110">
    <property type="entry name" value="DnaJ domain"/>
    <property type="match status" value="1"/>
</dbReference>
<dbReference type="GO" id="GO:0051087">
    <property type="term" value="F:protein-folding chaperone binding"/>
    <property type="evidence" value="ECO:0007669"/>
    <property type="project" value="TreeGrafter"/>
</dbReference>
<dbReference type="GO" id="GO:0005783">
    <property type="term" value="C:endoplasmic reticulum"/>
    <property type="evidence" value="ECO:0007669"/>
    <property type="project" value="UniProtKB-SubCell"/>
</dbReference>
<evidence type="ECO:0000256" key="3">
    <source>
        <dbReference type="ARBA" id="ARBA00022824"/>
    </source>
</evidence>
<dbReference type="PRINTS" id="PR00625">
    <property type="entry name" value="JDOMAIN"/>
</dbReference>
<protein>
    <submittedName>
        <fullName evidence="5">Heat shock protein DnaJ</fullName>
    </submittedName>
</protein>
<dbReference type="GO" id="GO:0051787">
    <property type="term" value="F:misfolded protein binding"/>
    <property type="evidence" value="ECO:0007669"/>
    <property type="project" value="TreeGrafter"/>
</dbReference>
<feature type="non-terminal residue" evidence="5">
    <location>
        <position position="1"/>
    </location>
</feature>
<dbReference type="Pfam" id="PF00226">
    <property type="entry name" value="DnaJ"/>
    <property type="match status" value="1"/>
</dbReference>
<accession>A0A1B7T9B8</accession>
<dbReference type="SMART" id="SM00271">
    <property type="entry name" value="DnaJ"/>
    <property type="match status" value="1"/>
</dbReference>
<gene>
    <name evidence="5" type="ORF">HANVADRAFT_27249</name>
</gene>
<evidence type="ECO:0000259" key="4">
    <source>
        <dbReference type="PROSITE" id="PS50076"/>
    </source>
</evidence>
<dbReference type="AlphaFoldDB" id="A0A1B7T9B8"/>
<dbReference type="PROSITE" id="PS50076">
    <property type="entry name" value="DNAJ_2"/>
    <property type="match status" value="1"/>
</dbReference>
<keyword evidence="2" id="KW-0732">Signal</keyword>